<keyword evidence="1" id="KW-1133">Transmembrane helix</keyword>
<sequence>MKKAQIFYVILLIVALSGAAFFAGLHWKEHEVKVQPTSALGAQLACEASSLENNIAVASLLDKNNSDDAKDVLMIGIKSSVTKLKAFEPYSGKGDRAMVTDALQDGETYLSTKRSP</sequence>
<evidence type="ECO:0000256" key="1">
    <source>
        <dbReference type="SAM" id="Phobius"/>
    </source>
</evidence>
<evidence type="ECO:0000313" key="2">
    <source>
        <dbReference type="EMBL" id="MEW9572357.1"/>
    </source>
</evidence>
<protein>
    <submittedName>
        <fullName evidence="2">Uncharacterized protein</fullName>
    </submittedName>
</protein>
<dbReference type="EMBL" id="JBFOHK010000002">
    <property type="protein sequence ID" value="MEW9572357.1"/>
    <property type="molecule type" value="Genomic_DNA"/>
</dbReference>
<gene>
    <name evidence="2" type="ORF">ABQJ54_11405</name>
</gene>
<proteinExistence type="predicted"/>
<keyword evidence="1" id="KW-0472">Membrane</keyword>
<dbReference type="Proteomes" id="UP001556220">
    <property type="component" value="Unassembled WGS sequence"/>
</dbReference>
<comment type="caution">
    <text evidence="2">The sequence shown here is derived from an EMBL/GenBank/DDBJ whole genome shotgun (WGS) entry which is preliminary data.</text>
</comment>
<keyword evidence="3" id="KW-1185">Reference proteome</keyword>
<feature type="transmembrane region" description="Helical" evidence="1">
    <location>
        <begin position="6"/>
        <end position="25"/>
    </location>
</feature>
<keyword evidence="1" id="KW-0812">Transmembrane</keyword>
<accession>A0ABV3QGE8</accession>
<reference evidence="2 3" key="1">
    <citation type="submission" date="2024-06" db="EMBL/GenBank/DDBJ databases">
        <authorList>
            <person name="Woo H."/>
        </authorList>
    </citation>
    <scope>NUCLEOTIDE SEQUENCE [LARGE SCALE GENOMIC DNA]</scope>
    <source>
        <strain evidence="2 3">Si-c</strain>
    </source>
</reference>
<evidence type="ECO:0000313" key="3">
    <source>
        <dbReference type="Proteomes" id="UP001556220"/>
    </source>
</evidence>
<name>A0ABV3QGE8_9GAMM</name>
<dbReference type="RefSeq" id="WP_367854404.1">
    <property type="nucleotide sequence ID" value="NZ_JBFOHK010000002.1"/>
</dbReference>
<organism evidence="2 3">
    <name type="scientific">Rhodanobacter lycopersici</name>
    <dbReference type="NCBI Taxonomy" id="3162487"/>
    <lineage>
        <taxon>Bacteria</taxon>
        <taxon>Pseudomonadati</taxon>
        <taxon>Pseudomonadota</taxon>
        <taxon>Gammaproteobacteria</taxon>
        <taxon>Lysobacterales</taxon>
        <taxon>Rhodanobacteraceae</taxon>
        <taxon>Rhodanobacter</taxon>
    </lineage>
</organism>